<feature type="chain" id="PRO_5008998890" description="Tol-Pal system protein TolB" evidence="5">
    <location>
        <begin position="25"/>
        <end position="424"/>
    </location>
</feature>
<dbReference type="GO" id="GO:0042597">
    <property type="term" value="C:periplasmic space"/>
    <property type="evidence" value="ECO:0007669"/>
    <property type="project" value="UniProtKB-SubCell"/>
</dbReference>
<dbReference type="InterPro" id="IPR011659">
    <property type="entry name" value="WD40"/>
</dbReference>
<dbReference type="GO" id="GO:0017038">
    <property type="term" value="P:protein import"/>
    <property type="evidence" value="ECO:0007669"/>
    <property type="project" value="InterPro"/>
</dbReference>
<dbReference type="PANTHER" id="PTHR36842:SF1">
    <property type="entry name" value="PROTEIN TOLB"/>
    <property type="match status" value="1"/>
</dbReference>
<dbReference type="Proteomes" id="UP000064243">
    <property type="component" value="Unassembled WGS sequence"/>
</dbReference>
<dbReference type="SUPFAM" id="SSF52964">
    <property type="entry name" value="TolB, N-terminal domain"/>
    <property type="match status" value="1"/>
</dbReference>
<dbReference type="Gene3D" id="2.120.10.30">
    <property type="entry name" value="TolB, C-terminal domain"/>
    <property type="match status" value="1"/>
</dbReference>
<organism evidence="7 8">
    <name type="scientific">Thiobacillus denitrificans</name>
    <dbReference type="NCBI Taxonomy" id="36861"/>
    <lineage>
        <taxon>Bacteria</taxon>
        <taxon>Pseudomonadati</taxon>
        <taxon>Pseudomonadota</taxon>
        <taxon>Betaproteobacteria</taxon>
        <taxon>Nitrosomonadales</taxon>
        <taxon>Thiobacillaceae</taxon>
        <taxon>Thiobacillus</taxon>
    </lineage>
</organism>
<evidence type="ECO:0000256" key="3">
    <source>
        <dbReference type="ARBA" id="ARBA00022729"/>
    </source>
</evidence>
<evidence type="ECO:0000256" key="1">
    <source>
        <dbReference type="ARBA" id="ARBA00004418"/>
    </source>
</evidence>
<dbReference type="GO" id="GO:0051301">
    <property type="term" value="P:cell division"/>
    <property type="evidence" value="ECO:0007669"/>
    <property type="project" value="UniProtKB-UniRule"/>
</dbReference>
<evidence type="ECO:0000313" key="7">
    <source>
        <dbReference type="EMBL" id="KVW94634.1"/>
    </source>
</evidence>
<name>A0A125BC77_THIDE</name>
<dbReference type="AlphaFoldDB" id="A0A125BC77"/>
<comment type="subcellular location">
    <subcellularLocation>
        <location evidence="1 5">Periplasm</location>
    </subcellularLocation>
</comment>
<dbReference type="HAMAP" id="MF_00671">
    <property type="entry name" value="TolB"/>
    <property type="match status" value="1"/>
</dbReference>
<feature type="signal peptide" evidence="5">
    <location>
        <begin position="1"/>
        <end position="24"/>
    </location>
</feature>
<dbReference type="InterPro" id="IPR007195">
    <property type="entry name" value="TolB_N"/>
</dbReference>
<keyword evidence="5" id="KW-0131">Cell cycle</keyword>
<keyword evidence="5" id="KW-0132">Cell division</keyword>
<keyword evidence="8" id="KW-1185">Reference proteome</keyword>
<reference evidence="7 8" key="1">
    <citation type="journal article" date="2015" name="Appl. Environ. Microbiol.">
        <title>Aerobic and Anaerobic Thiosulfate Oxidation by a Cold-Adapted, Subglacial Chemoautotroph.</title>
        <authorList>
            <person name="Harrold Z.R."/>
            <person name="Skidmore M.L."/>
            <person name="Hamilton T.L."/>
            <person name="Desch L."/>
            <person name="Amada K."/>
            <person name="van Gelder W."/>
            <person name="Glover K."/>
            <person name="Roden E.E."/>
            <person name="Boyd E.S."/>
        </authorList>
    </citation>
    <scope>NUCLEOTIDE SEQUENCE [LARGE SCALE GENOMIC DNA]</scope>
    <source>
        <strain evidence="7 8">RG</strain>
    </source>
</reference>
<dbReference type="EMBL" id="LDUG01000034">
    <property type="protein sequence ID" value="KVW94634.1"/>
    <property type="molecule type" value="Genomic_DNA"/>
</dbReference>
<feature type="domain" description="TolB N-terminal" evidence="6">
    <location>
        <begin position="27"/>
        <end position="128"/>
    </location>
</feature>
<comment type="caution">
    <text evidence="7">The sequence shown here is derived from an EMBL/GenBank/DDBJ whole genome shotgun (WGS) entry which is preliminary data.</text>
</comment>
<accession>A0A125BC77</accession>
<dbReference type="PANTHER" id="PTHR36842">
    <property type="entry name" value="PROTEIN TOLB HOMOLOG"/>
    <property type="match status" value="1"/>
</dbReference>
<comment type="function">
    <text evidence="5">Part of the Tol-Pal system, which plays a role in outer membrane invagination during cell division and is important for maintaining outer membrane integrity.</text>
</comment>
<dbReference type="STRING" id="1123392.GCA_000376425_01825"/>
<dbReference type="Pfam" id="PF04052">
    <property type="entry name" value="TolB_N"/>
    <property type="match status" value="1"/>
</dbReference>
<evidence type="ECO:0000256" key="2">
    <source>
        <dbReference type="ARBA" id="ARBA00009820"/>
    </source>
</evidence>
<comment type="similarity">
    <text evidence="2 5">Belongs to the TolB family.</text>
</comment>
<gene>
    <name evidence="5" type="primary">tolB</name>
    <name evidence="7" type="ORF">ABW22_12170</name>
</gene>
<dbReference type="SUPFAM" id="SSF69304">
    <property type="entry name" value="Tricorn protease N-terminal domain"/>
    <property type="match status" value="1"/>
</dbReference>
<proteinExistence type="inferred from homology"/>
<keyword evidence="3 5" id="KW-0732">Signal</keyword>
<dbReference type="RefSeq" id="WP_059757074.1">
    <property type="nucleotide sequence ID" value="NZ_LDUG01000034.1"/>
</dbReference>
<dbReference type="Gene3D" id="3.40.50.10070">
    <property type="entry name" value="TolB, N-terminal domain"/>
    <property type="match status" value="1"/>
</dbReference>
<dbReference type="PATRIC" id="fig|36861.3.peg.2212"/>
<dbReference type="InterPro" id="IPR011042">
    <property type="entry name" value="6-blade_b-propeller_TolB-like"/>
</dbReference>
<evidence type="ECO:0000256" key="5">
    <source>
        <dbReference type="HAMAP-Rule" id="MF_00671"/>
    </source>
</evidence>
<dbReference type="Pfam" id="PF07676">
    <property type="entry name" value="PD40"/>
    <property type="match status" value="5"/>
</dbReference>
<dbReference type="InterPro" id="IPR014167">
    <property type="entry name" value="Tol-Pal_TolB"/>
</dbReference>
<evidence type="ECO:0000259" key="6">
    <source>
        <dbReference type="Pfam" id="PF04052"/>
    </source>
</evidence>
<dbReference type="NCBIfam" id="TIGR02800">
    <property type="entry name" value="propeller_TolB"/>
    <property type="match status" value="1"/>
</dbReference>
<sequence length="424" mass="45327" precursor="true">MLRAVLFFPLFCLALLSAPFSARAAMEIQVIGGAASKISVAMVPFQAAPGQPVPALTQIAGGDLERSGQFRLVDVGGMQQPVAPAQVNYGIWRGKGADAVVIGQVAALPGGRFEVRFHLLDAVKQTQLAAFSYTISATQWRPTAHQIADIVYEKLTGIPGAFSSRIAYVQKQGKRFELRVADADGQNPRTVMRSNEPVISPRFSPDGARLVYVSFEDKKPVVYMQSLRDGGRSKVAAFKGSNSAPAWAPDGRRLAVVLTRDEASQIYLINADGSGLTRLTRGGNLDTEPVFSPDGQTLYFTSDRGGSAQIYRVAASGGEPRRVTFSGGYNVSPAVSPDGRHLTYISREGGRFRVVLHELASGQTRVLTDTARDESPSFAPNGQAVLYATVQGGRGVLGTVSLDGKTRTRLSESGVDAREPAWGP</sequence>
<protein>
    <recommendedName>
        <fullName evidence="5">Tol-Pal system protein TolB</fullName>
    </recommendedName>
</protein>
<dbReference type="OrthoDB" id="9802240at2"/>
<comment type="subunit">
    <text evidence="5">The Tol-Pal system is composed of five core proteins: the inner membrane proteins TolA, TolQ and TolR, the periplasmic protein TolB and the outer membrane protein Pal. They form a network linking the inner and outer membranes and the peptidoglycan layer.</text>
</comment>
<evidence type="ECO:0000256" key="4">
    <source>
        <dbReference type="ARBA" id="ARBA00022764"/>
    </source>
</evidence>
<keyword evidence="4 5" id="KW-0574">Periplasm</keyword>
<evidence type="ECO:0000313" key="8">
    <source>
        <dbReference type="Proteomes" id="UP000064243"/>
    </source>
</evidence>